<dbReference type="EC" id="3.2.1.23" evidence="3"/>
<dbReference type="Pfam" id="PF08532">
    <property type="entry name" value="Glyco_hydro_42M"/>
    <property type="match status" value="1"/>
</dbReference>
<dbReference type="InterPro" id="IPR029062">
    <property type="entry name" value="Class_I_gatase-like"/>
</dbReference>
<evidence type="ECO:0000256" key="4">
    <source>
        <dbReference type="ARBA" id="ARBA00022723"/>
    </source>
</evidence>
<evidence type="ECO:0000313" key="10">
    <source>
        <dbReference type="EMBL" id="NYD67528.1"/>
    </source>
</evidence>
<dbReference type="SUPFAM" id="SSF51445">
    <property type="entry name" value="(Trans)glycosidases"/>
    <property type="match status" value="1"/>
</dbReference>
<evidence type="ECO:0000256" key="6">
    <source>
        <dbReference type="ARBA" id="ARBA00022833"/>
    </source>
</evidence>
<evidence type="ECO:0000259" key="9">
    <source>
        <dbReference type="Pfam" id="PF08532"/>
    </source>
</evidence>
<dbReference type="GO" id="GO:0004565">
    <property type="term" value="F:beta-galactosidase activity"/>
    <property type="evidence" value="ECO:0007669"/>
    <property type="project" value="UniProtKB-EC"/>
</dbReference>
<evidence type="ECO:0000256" key="5">
    <source>
        <dbReference type="ARBA" id="ARBA00022801"/>
    </source>
</evidence>
<dbReference type="RefSeq" id="WP_206736466.1">
    <property type="nucleotide sequence ID" value="NZ_JACCBI010000001.1"/>
</dbReference>
<dbReference type="CDD" id="cd03143">
    <property type="entry name" value="A4_beta-galactosidase_middle_domain"/>
    <property type="match status" value="1"/>
</dbReference>
<dbReference type="Gene3D" id="3.20.20.80">
    <property type="entry name" value="Glycosidases"/>
    <property type="match status" value="1"/>
</dbReference>
<dbReference type="GO" id="GO:0046872">
    <property type="term" value="F:metal ion binding"/>
    <property type="evidence" value="ECO:0007669"/>
    <property type="project" value="UniProtKB-KW"/>
</dbReference>
<keyword evidence="5 10" id="KW-0378">Hydrolase</keyword>
<dbReference type="InterPro" id="IPR013738">
    <property type="entry name" value="Beta_galactosidase_Trimer"/>
</dbReference>
<comment type="catalytic activity">
    <reaction evidence="1">
        <text>Hydrolysis of terminal non-reducing beta-D-galactose residues in beta-D-galactosides.</text>
        <dbReference type="EC" id="3.2.1.23"/>
    </reaction>
</comment>
<keyword evidence="7 10" id="KW-0326">Glycosidase</keyword>
<reference evidence="10 11" key="1">
    <citation type="submission" date="2020-07" db="EMBL/GenBank/DDBJ databases">
        <title>Sequencing the genomes of 1000 actinobacteria strains.</title>
        <authorList>
            <person name="Klenk H.-P."/>
        </authorList>
    </citation>
    <scope>NUCLEOTIDE SEQUENCE [LARGE SCALE GENOMIC DNA]</scope>
    <source>
        <strain evidence="10 11">DSM 23870</strain>
    </source>
</reference>
<protein>
    <recommendedName>
        <fullName evidence="3">beta-galactosidase</fullName>
        <ecNumber evidence="3">3.2.1.23</ecNumber>
    </recommendedName>
</protein>
<evidence type="ECO:0000256" key="2">
    <source>
        <dbReference type="ARBA" id="ARBA00005940"/>
    </source>
</evidence>
<proteinExistence type="inferred from homology"/>
<dbReference type="Gene3D" id="3.40.50.880">
    <property type="match status" value="1"/>
</dbReference>
<dbReference type="PANTHER" id="PTHR36447">
    <property type="entry name" value="BETA-GALACTOSIDASE GANA"/>
    <property type="match status" value="1"/>
</dbReference>
<dbReference type="SUPFAM" id="SSF52317">
    <property type="entry name" value="Class I glutamine amidotransferase-like"/>
    <property type="match status" value="1"/>
</dbReference>
<feature type="domain" description="Beta-galactosidase trimerisation" evidence="9">
    <location>
        <begin position="405"/>
        <end position="622"/>
    </location>
</feature>
<keyword evidence="4" id="KW-0479">Metal-binding</keyword>
<feature type="domain" description="Glycoside hydrolase family 42 N-terminal" evidence="8">
    <location>
        <begin position="14"/>
        <end position="393"/>
    </location>
</feature>
<evidence type="ECO:0000256" key="1">
    <source>
        <dbReference type="ARBA" id="ARBA00001412"/>
    </source>
</evidence>
<evidence type="ECO:0000259" key="8">
    <source>
        <dbReference type="Pfam" id="PF02449"/>
    </source>
</evidence>
<dbReference type="InterPro" id="IPR017853">
    <property type="entry name" value="GH"/>
</dbReference>
<keyword evidence="6" id="KW-0862">Zinc</keyword>
<comment type="caution">
    <text evidence="10">The sequence shown here is derived from an EMBL/GenBank/DDBJ whole genome shotgun (WGS) entry which is preliminary data.</text>
</comment>
<dbReference type="InterPro" id="IPR013529">
    <property type="entry name" value="Glyco_hydro_42_N"/>
</dbReference>
<dbReference type="AlphaFoldDB" id="A0A852S2F5"/>
<evidence type="ECO:0000313" key="11">
    <source>
        <dbReference type="Proteomes" id="UP000581087"/>
    </source>
</evidence>
<evidence type="ECO:0000256" key="3">
    <source>
        <dbReference type="ARBA" id="ARBA00012756"/>
    </source>
</evidence>
<dbReference type="PANTHER" id="PTHR36447:SF2">
    <property type="entry name" value="BETA-GALACTOSIDASE YESZ"/>
    <property type="match status" value="1"/>
</dbReference>
<evidence type="ECO:0000256" key="7">
    <source>
        <dbReference type="ARBA" id="ARBA00023295"/>
    </source>
</evidence>
<accession>A0A852S2F5</accession>
<comment type="similarity">
    <text evidence="2">Belongs to the glycosyl hydrolase 42 family.</text>
</comment>
<dbReference type="EMBL" id="JACCBI010000001">
    <property type="protein sequence ID" value="NYD67528.1"/>
    <property type="molecule type" value="Genomic_DNA"/>
</dbReference>
<dbReference type="Pfam" id="PF02449">
    <property type="entry name" value="Glyco_hydro_42"/>
    <property type="match status" value="1"/>
</dbReference>
<name>A0A852S2F5_9MICO</name>
<organism evidence="10 11">
    <name type="scientific">Agromyces atrinae</name>
    <dbReference type="NCBI Taxonomy" id="592376"/>
    <lineage>
        <taxon>Bacteria</taxon>
        <taxon>Bacillati</taxon>
        <taxon>Actinomycetota</taxon>
        <taxon>Actinomycetes</taxon>
        <taxon>Micrococcales</taxon>
        <taxon>Microbacteriaceae</taxon>
        <taxon>Agromyces</taxon>
    </lineage>
</organism>
<dbReference type="GO" id="GO:0009341">
    <property type="term" value="C:beta-galactosidase complex"/>
    <property type="evidence" value="ECO:0007669"/>
    <property type="project" value="InterPro"/>
</dbReference>
<dbReference type="Proteomes" id="UP000581087">
    <property type="component" value="Unassembled WGS sequence"/>
</dbReference>
<sequence>MTLPETRILFGAAYYPEYVGFDRLERDLDLMRAASVTVIRMGESVWSTWEPRDGEFDLEWIGPALDAAHARGIRVILGTPTYAIPPWMQRAHPEFAAERADGSRIPWGGRQEIDLTNDEFFGYCERVIRAILGRWAEHPAIIGFQVDNEPGLHLLHNDAVFARFVQSLRDEFGDVDALNEAWGLTYWSHRLTDFDELWRPAGNTIPQYDLAWRRFQGAEVARFIGRQAAIVREYATGGRFVTTCLALTRVAMDEVRVANELDVASVNLYYGTQDHLDARLDLAPVATWVTTGVWGLLLSADRSYAASGGRRFLVAETNAQSIGGSDLNLPPYPGQLRQVALALVARGAAMIEYWHWNTLTTGTEMNWGGVLPHSGEPGRIYDEVAALGSDLDALGPLTAGFRPDADVGFVVSGDSRWFMEFEPPVPSRVPGPRADAYDQIIAPFYRGLLEAGAQVRLVHDTDLAGYTPDALVAAFPVLVAAGLGVADDATLALLRAYADAGGHLVLGPRTATGDELGRARSGRLPEQLTDAAGVGYSEWSNLAGPVEVTGSAALAVSTGAAATLWADGLVPADDDEAAVLAGYRHPFFGSFAAVTTRAFGAGRVSVVGTVPDRVFARDLAEAFVPDRVAAVWRVETPVMVTSGRNASGARLWFVHNWSGEAVRVIVPVDVVDLLGAPTPAHTEITIDAWGAHVYIQQDPHEEER</sequence>
<gene>
    <name evidence="10" type="ORF">BJ972_002047</name>
</gene>
<dbReference type="InterPro" id="IPR003476">
    <property type="entry name" value="Glyco_hydro_42"/>
</dbReference>
<dbReference type="GO" id="GO:0005975">
    <property type="term" value="P:carbohydrate metabolic process"/>
    <property type="evidence" value="ECO:0007669"/>
    <property type="project" value="InterPro"/>
</dbReference>